<gene>
    <name evidence="11" type="primary">20344363</name>
    <name evidence="10" type="ORF">GGTG_03905</name>
</gene>
<name>J3NRK1_GAET3</name>
<dbReference type="GO" id="GO:0051087">
    <property type="term" value="F:protein-folding chaperone binding"/>
    <property type="evidence" value="ECO:0007669"/>
    <property type="project" value="TreeGrafter"/>
</dbReference>
<feature type="region of interest" description="Disordered" evidence="6">
    <location>
        <begin position="184"/>
        <end position="233"/>
    </location>
</feature>
<dbReference type="STRING" id="644352.J3NRK1"/>
<dbReference type="OrthoDB" id="440202at2759"/>
<comment type="subcellular location">
    <subcellularLocation>
        <location evidence="1">Cytoplasm</location>
    </subcellularLocation>
</comment>
<dbReference type="SMART" id="SM01071">
    <property type="entry name" value="CDC37_N"/>
    <property type="match status" value="1"/>
</dbReference>
<dbReference type="SMART" id="SM01070">
    <property type="entry name" value="CDC37_M"/>
    <property type="match status" value="1"/>
</dbReference>
<dbReference type="InterPro" id="IPR013855">
    <property type="entry name" value="Cdc37_N_dom"/>
</dbReference>
<dbReference type="Pfam" id="PF08564">
    <property type="entry name" value="CDC37_C"/>
    <property type="match status" value="1"/>
</dbReference>
<dbReference type="eggNOG" id="KOG2260">
    <property type="taxonomic scope" value="Eukaryota"/>
</dbReference>
<evidence type="ECO:0000259" key="7">
    <source>
        <dbReference type="SMART" id="SM01069"/>
    </source>
</evidence>
<dbReference type="Proteomes" id="UP000006039">
    <property type="component" value="Unassembled WGS sequence"/>
</dbReference>
<dbReference type="PANTHER" id="PTHR12800">
    <property type="entry name" value="CDC37-RELATED"/>
    <property type="match status" value="1"/>
</dbReference>
<feature type="domain" description="Cdc37 C-terminal" evidence="7">
    <location>
        <begin position="396"/>
        <end position="488"/>
    </location>
</feature>
<dbReference type="GO" id="GO:0005737">
    <property type="term" value="C:cytoplasm"/>
    <property type="evidence" value="ECO:0007669"/>
    <property type="project" value="UniProtKB-SubCell"/>
</dbReference>
<feature type="domain" description="Cdc37 Hsp90 binding" evidence="8">
    <location>
        <begin position="198"/>
        <end position="376"/>
    </location>
</feature>
<reference evidence="10" key="2">
    <citation type="submission" date="2010-07" db="EMBL/GenBank/DDBJ databases">
        <authorList>
            <consortium name="The Broad Institute Genome Sequencing Platform"/>
            <consortium name="Broad Institute Genome Sequencing Center for Infectious Disease"/>
            <person name="Ma L.-J."/>
            <person name="Dead R."/>
            <person name="Young S."/>
            <person name="Zeng Q."/>
            <person name="Koehrsen M."/>
            <person name="Alvarado L."/>
            <person name="Berlin A."/>
            <person name="Chapman S.B."/>
            <person name="Chen Z."/>
            <person name="Freedman E."/>
            <person name="Gellesch M."/>
            <person name="Goldberg J."/>
            <person name="Griggs A."/>
            <person name="Gujja S."/>
            <person name="Heilman E.R."/>
            <person name="Heiman D."/>
            <person name="Hepburn T."/>
            <person name="Howarth C."/>
            <person name="Jen D."/>
            <person name="Larson L."/>
            <person name="Mehta T."/>
            <person name="Neiman D."/>
            <person name="Pearson M."/>
            <person name="Roberts A."/>
            <person name="Saif S."/>
            <person name="Shea T."/>
            <person name="Shenoy N."/>
            <person name="Sisk P."/>
            <person name="Stolte C."/>
            <person name="Sykes S."/>
            <person name="Walk T."/>
            <person name="White J."/>
            <person name="Yandava C."/>
            <person name="Haas B."/>
            <person name="Nusbaum C."/>
            <person name="Birren B."/>
        </authorList>
    </citation>
    <scope>NUCLEOTIDE SEQUENCE</scope>
    <source>
        <strain evidence="10">R3-111a-1</strain>
    </source>
</reference>
<dbReference type="FunFam" id="1.20.58.610:FF:000002">
    <property type="entry name" value="Hsp90 co-chaperone Cdc37, putative"/>
    <property type="match status" value="1"/>
</dbReference>
<evidence type="ECO:0000313" key="11">
    <source>
        <dbReference type="EnsemblFungi" id="EJT78807"/>
    </source>
</evidence>
<evidence type="ECO:0000256" key="6">
    <source>
        <dbReference type="SAM" id="MobiDB-lite"/>
    </source>
</evidence>
<feature type="compositionally biased region" description="Low complexity" evidence="6">
    <location>
        <begin position="204"/>
        <end position="220"/>
    </location>
</feature>
<evidence type="ECO:0000313" key="10">
    <source>
        <dbReference type="EMBL" id="EJT78807.1"/>
    </source>
</evidence>
<reference evidence="12" key="1">
    <citation type="submission" date="2010-07" db="EMBL/GenBank/DDBJ databases">
        <title>The genome sequence of Gaeumannomyces graminis var. tritici strain R3-111a-1.</title>
        <authorList>
            <consortium name="The Broad Institute Genome Sequencing Platform"/>
            <person name="Ma L.-J."/>
            <person name="Dead R."/>
            <person name="Young S."/>
            <person name="Zeng Q."/>
            <person name="Koehrsen M."/>
            <person name="Alvarado L."/>
            <person name="Berlin A."/>
            <person name="Chapman S.B."/>
            <person name="Chen Z."/>
            <person name="Freedman E."/>
            <person name="Gellesch M."/>
            <person name="Goldberg J."/>
            <person name="Griggs A."/>
            <person name="Gujja S."/>
            <person name="Heilman E.R."/>
            <person name="Heiman D."/>
            <person name="Hepburn T."/>
            <person name="Howarth C."/>
            <person name="Jen D."/>
            <person name="Larson L."/>
            <person name="Mehta T."/>
            <person name="Neiman D."/>
            <person name="Pearson M."/>
            <person name="Roberts A."/>
            <person name="Saif S."/>
            <person name="Shea T."/>
            <person name="Shenoy N."/>
            <person name="Sisk P."/>
            <person name="Stolte C."/>
            <person name="Sykes S."/>
            <person name="Walk T."/>
            <person name="White J."/>
            <person name="Yandava C."/>
            <person name="Haas B."/>
            <person name="Nusbaum C."/>
            <person name="Birren B."/>
        </authorList>
    </citation>
    <scope>NUCLEOTIDE SEQUENCE [LARGE SCALE GENOMIC DNA]</scope>
    <source>
        <strain evidence="12">R3-111a-1</strain>
    </source>
</reference>
<dbReference type="EnsemblFungi" id="EJT78807">
    <property type="protein sequence ID" value="EJT78807"/>
    <property type="gene ID" value="GGTG_03905"/>
</dbReference>
<dbReference type="InterPro" id="IPR013874">
    <property type="entry name" value="Cdc37_Hsp90-bd"/>
</dbReference>
<dbReference type="RefSeq" id="XP_009219952.1">
    <property type="nucleotide sequence ID" value="XM_009221688.1"/>
</dbReference>
<feature type="region of interest" description="Disordered" evidence="6">
    <location>
        <begin position="470"/>
        <end position="492"/>
    </location>
</feature>
<dbReference type="GO" id="GO:0019901">
    <property type="term" value="F:protein kinase binding"/>
    <property type="evidence" value="ECO:0007669"/>
    <property type="project" value="InterPro"/>
</dbReference>
<evidence type="ECO:0000256" key="1">
    <source>
        <dbReference type="ARBA" id="ARBA00004496"/>
    </source>
</evidence>
<dbReference type="InterPro" id="IPR038189">
    <property type="entry name" value="Cdc37_Hsp90-bd_sf"/>
</dbReference>
<dbReference type="HOGENOM" id="CLU_033261_0_0_1"/>
<evidence type="ECO:0000256" key="4">
    <source>
        <dbReference type="ARBA" id="ARBA00023186"/>
    </source>
</evidence>
<dbReference type="SUPFAM" id="SSF101391">
    <property type="entry name" value="Hsp90 co-chaperone CDC37"/>
    <property type="match status" value="1"/>
</dbReference>
<keyword evidence="4" id="KW-0143">Chaperone</keyword>
<feature type="region of interest" description="Disordered" evidence="6">
    <location>
        <begin position="102"/>
        <end position="121"/>
    </location>
</feature>
<dbReference type="GeneID" id="20344363"/>
<keyword evidence="12" id="KW-1185">Reference proteome</keyword>
<dbReference type="AlphaFoldDB" id="J3NRK1"/>
<evidence type="ECO:0000256" key="5">
    <source>
        <dbReference type="ARBA" id="ARBA00031396"/>
    </source>
</evidence>
<comment type="similarity">
    <text evidence="2">Belongs to the CDC37 family.</text>
</comment>
<dbReference type="Pfam" id="PF03234">
    <property type="entry name" value="CDC37_N"/>
    <property type="match status" value="1"/>
</dbReference>
<dbReference type="VEuPathDB" id="FungiDB:GGTG_03905"/>
<evidence type="ECO:0000256" key="2">
    <source>
        <dbReference type="ARBA" id="ARBA00006222"/>
    </source>
</evidence>
<dbReference type="InterPro" id="IPR013873">
    <property type="entry name" value="Cdc37_C"/>
</dbReference>
<organism evidence="10">
    <name type="scientific">Gaeumannomyces tritici (strain R3-111a-1)</name>
    <name type="common">Wheat and barley take-all root rot fungus</name>
    <name type="synonym">Gaeumannomyces graminis var. tritici</name>
    <dbReference type="NCBI Taxonomy" id="644352"/>
    <lineage>
        <taxon>Eukaryota</taxon>
        <taxon>Fungi</taxon>
        <taxon>Dikarya</taxon>
        <taxon>Ascomycota</taxon>
        <taxon>Pezizomycotina</taxon>
        <taxon>Sordariomycetes</taxon>
        <taxon>Sordariomycetidae</taxon>
        <taxon>Magnaporthales</taxon>
        <taxon>Magnaporthaceae</taxon>
        <taxon>Gaeumannomyces</taxon>
    </lineage>
</organism>
<evidence type="ECO:0000259" key="8">
    <source>
        <dbReference type="SMART" id="SM01070"/>
    </source>
</evidence>
<feature type="compositionally biased region" description="Basic and acidic residues" evidence="6">
    <location>
        <begin position="471"/>
        <end position="483"/>
    </location>
</feature>
<protein>
    <recommendedName>
        <fullName evidence="5">Hsp90 chaperone protein kinase-targeting subunit</fullName>
    </recommendedName>
</protein>
<reference evidence="10" key="3">
    <citation type="submission" date="2010-09" db="EMBL/GenBank/DDBJ databases">
        <title>Annotation of Gaeumannomyces graminis var. tritici R3-111a-1.</title>
        <authorList>
            <consortium name="The Broad Institute Genome Sequencing Platform"/>
            <person name="Ma L.-J."/>
            <person name="Dead R."/>
            <person name="Young S.K."/>
            <person name="Zeng Q."/>
            <person name="Gargeya S."/>
            <person name="Fitzgerald M."/>
            <person name="Haas B."/>
            <person name="Abouelleil A."/>
            <person name="Alvarado L."/>
            <person name="Arachchi H.M."/>
            <person name="Berlin A."/>
            <person name="Brown A."/>
            <person name="Chapman S.B."/>
            <person name="Chen Z."/>
            <person name="Dunbar C."/>
            <person name="Freedman E."/>
            <person name="Gearin G."/>
            <person name="Gellesch M."/>
            <person name="Goldberg J."/>
            <person name="Griggs A."/>
            <person name="Gujja S."/>
            <person name="Heiman D."/>
            <person name="Howarth C."/>
            <person name="Larson L."/>
            <person name="Lui A."/>
            <person name="MacDonald P.J.P."/>
            <person name="Mehta T."/>
            <person name="Montmayeur A."/>
            <person name="Murphy C."/>
            <person name="Neiman D."/>
            <person name="Pearson M."/>
            <person name="Priest M."/>
            <person name="Roberts A."/>
            <person name="Saif S."/>
            <person name="Shea T."/>
            <person name="Shenoy N."/>
            <person name="Sisk P."/>
            <person name="Stolte C."/>
            <person name="Sykes S."/>
            <person name="Yandava C."/>
            <person name="Wortman J."/>
            <person name="Nusbaum C."/>
            <person name="Birren B."/>
        </authorList>
    </citation>
    <scope>NUCLEOTIDE SEQUENCE</scope>
    <source>
        <strain evidence="10">R3-111a-1</strain>
    </source>
</reference>
<dbReference type="EMBL" id="GL385396">
    <property type="protein sequence ID" value="EJT78807.1"/>
    <property type="molecule type" value="Genomic_DNA"/>
</dbReference>
<dbReference type="InterPro" id="IPR004918">
    <property type="entry name" value="Cdc37"/>
</dbReference>
<dbReference type="SMART" id="SM01069">
    <property type="entry name" value="CDC37_C"/>
    <property type="match status" value="1"/>
</dbReference>
<dbReference type="FunCoup" id="J3NRK1">
    <property type="interactions" value="424"/>
</dbReference>
<evidence type="ECO:0000256" key="3">
    <source>
        <dbReference type="ARBA" id="ARBA00022490"/>
    </source>
</evidence>
<reference evidence="11" key="4">
    <citation type="journal article" date="2015" name="G3 (Bethesda)">
        <title>Genome sequences of three phytopathogenic species of the Magnaporthaceae family of fungi.</title>
        <authorList>
            <person name="Okagaki L.H."/>
            <person name="Nunes C.C."/>
            <person name="Sailsbery J."/>
            <person name="Clay B."/>
            <person name="Brown D."/>
            <person name="John T."/>
            <person name="Oh Y."/>
            <person name="Young N."/>
            <person name="Fitzgerald M."/>
            <person name="Haas B.J."/>
            <person name="Zeng Q."/>
            <person name="Young S."/>
            <person name="Adiconis X."/>
            <person name="Fan L."/>
            <person name="Levin J.Z."/>
            <person name="Mitchell T.K."/>
            <person name="Okubara P.A."/>
            <person name="Farman M.L."/>
            <person name="Kohn L.M."/>
            <person name="Birren B."/>
            <person name="Ma L.-J."/>
            <person name="Dean R.A."/>
        </authorList>
    </citation>
    <scope>NUCLEOTIDE SEQUENCE</scope>
    <source>
        <strain evidence="11">R3-111a-1</strain>
    </source>
</reference>
<dbReference type="GO" id="GO:0050821">
    <property type="term" value="P:protein stabilization"/>
    <property type="evidence" value="ECO:0007669"/>
    <property type="project" value="TreeGrafter"/>
</dbReference>
<proteinExistence type="inferred from homology"/>
<evidence type="ECO:0000313" key="12">
    <source>
        <dbReference type="Proteomes" id="UP000006039"/>
    </source>
</evidence>
<dbReference type="GO" id="GO:0031072">
    <property type="term" value="F:heat shock protein binding"/>
    <property type="evidence" value="ECO:0007669"/>
    <property type="project" value="EnsemblFungi"/>
</dbReference>
<dbReference type="GO" id="GO:0005634">
    <property type="term" value="C:nucleus"/>
    <property type="evidence" value="ECO:0007669"/>
    <property type="project" value="EnsemblFungi"/>
</dbReference>
<dbReference type="Gene3D" id="1.20.58.610">
    <property type="entry name" value="Cdc37, Hsp90 binding domain"/>
    <property type="match status" value="1"/>
</dbReference>
<accession>J3NRK1</accession>
<evidence type="ECO:0000259" key="9">
    <source>
        <dbReference type="SMART" id="SM01071"/>
    </source>
</evidence>
<dbReference type="GO" id="GO:0051082">
    <property type="term" value="F:unfolded protein binding"/>
    <property type="evidence" value="ECO:0007669"/>
    <property type="project" value="TreeGrafter"/>
</dbReference>
<reference evidence="11" key="5">
    <citation type="submission" date="2018-04" db="UniProtKB">
        <authorList>
            <consortium name="EnsemblFungi"/>
        </authorList>
    </citation>
    <scope>IDENTIFICATION</scope>
    <source>
        <strain evidence="11">R3-111a-1</strain>
    </source>
</reference>
<feature type="domain" description="Cdc37 N-terminal" evidence="9">
    <location>
        <begin position="2"/>
        <end position="199"/>
    </location>
</feature>
<dbReference type="PANTHER" id="PTHR12800:SF4">
    <property type="entry name" value="HSP90 CO-CHAPERONE CDC37"/>
    <property type="match status" value="1"/>
</dbReference>
<sequence>MPLDYSKWDALELSDDSDIEVHPNVDKRSFIRAKQNQIHMERARRKHEIETLKYERIINDGLMKRISALLASLHSHAADTQSRNPVEVAFQAVMESARSLRAEDDRLPPRPAGVHSEDKDEVPTYSKMMATLLDQINKGMEERKVTHDERYGAITAEIEEHLSNVKSLQAELEKKLAQLEKEEKSKITSESIHTGFDSSHVNKASTPSAPAAAGSSSAGTKPELLNPDFDTSAGGALATKKSAATIGDDEELEASPAGRQFAAIKPGEYKTSMQFMTVHPEVLTERETDALLVMAFDAQLSGREDESRRCVHQALLLQYCRALGRDGVQLFFKRITTSGHQAQEVFLKDVQETYTKIKVRTAEINKQRAAEKAEGGGGGVEQIQLHAVEPGTVLSFRVPDKESQDPQEQAASAIFEAFTPEMKKAIQSGSLDEVNKVLGELDVTEAEELVGKFNKAGILSLEEEIIDTTTEEGKAAFEKRKEQQSTLSDDPE</sequence>
<dbReference type="GO" id="GO:0006457">
    <property type="term" value="P:protein folding"/>
    <property type="evidence" value="ECO:0007669"/>
    <property type="project" value="EnsemblFungi"/>
</dbReference>
<keyword evidence="3" id="KW-0963">Cytoplasm</keyword>
<dbReference type="Pfam" id="PF08565">
    <property type="entry name" value="CDC37_M"/>
    <property type="match status" value="1"/>
</dbReference>